<evidence type="ECO:0000256" key="5">
    <source>
        <dbReference type="ARBA" id="ARBA00022741"/>
    </source>
</evidence>
<feature type="domain" description="ABC transporter" evidence="9">
    <location>
        <begin position="5"/>
        <end position="241"/>
    </location>
</feature>
<keyword evidence="4" id="KW-1003">Cell membrane</keyword>
<dbReference type="PANTHER" id="PTHR43553:SF24">
    <property type="entry name" value="ENERGY-COUPLING FACTOR TRANSPORTER ATP-BINDING PROTEIN ECFA1"/>
    <property type="match status" value="1"/>
</dbReference>
<name>A0A2M7RQR7_9BACT</name>
<dbReference type="GO" id="GO:0043190">
    <property type="term" value="C:ATP-binding cassette (ABC) transporter complex"/>
    <property type="evidence" value="ECO:0007669"/>
    <property type="project" value="TreeGrafter"/>
</dbReference>
<dbReference type="GO" id="GO:0005524">
    <property type="term" value="F:ATP binding"/>
    <property type="evidence" value="ECO:0007669"/>
    <property type="project" value="UniProtKB-KW"/>
</dbReference>
<dbReference type="InterPro" id="IPR027417">
    <property type="entry name" value="P-loop_NTPase"/>
</dbReference>
<evidence type="ECO:0000259" key="9">
    <source>
        <dbReference type="PROSITE" id="PS50893"/>
    </source>
</evidence>
<dbReference type="InterPro" id="IPR015856">
    <property type="entry name" value="ABC_transpr_CbiO/EcfA_su"/>
</dbReference>
<dbReference type="CDD" id="cd03225">
    <property type="entry name" value="ABC_cobalt_CbiO_domain1"/>
    <property type="match status" value="1"/>
</dbReference>
<comment type="caution">
    <text evidence="10">The sequence shown here is derived from an EMBL/GenBank/DDBJ whole genome shotgun (WGS) entry which is preliminary data.</text>
</comment>
<dbReference type="EMBL" id="PFMK01000087">
    <property type="protein sequence ID" value="PIZ02425.1"/>
    <property type="molecule type" value="Genomic_DNA"/>
</dbReference>
<evidence type="ECO:0000256" key="3">
    <source>
        <dbReference type="ARBA" id="ARBA00022448"/>
    </source>
</evidence>
<gene>
    <name evidence="10" type="ORF">COY59_04865</name>
</gene>
<dbReference type="PROSITE" id="PS50893">
    <property type="entry name" value="ABC_TRANSPORTER_2"/>
    <property type="match status" value="1"/>
</dbReference>
<comment type="similarity">
    <text evidence="2">Belongs to the ABC transporter superfamily.</text>
</comment>
<evidence type="ECO:0000256" key="8">
    <source>
        <dbReference type="ARBA" id="ARBA00023136"/>
    </source>
</evidence>
<dbReference type="SUPFAM" id="SSF52540">
    <property type="entry name" value="P-loop containing nucleoside triphosphate hydrolases"/>
    <property type="match status" value="1"/>
</dbReference>
<evidence type="ECO:0000256" key="1">
    <source>
        <dbReference type="ARBA" id="ARBA00004236"/>
    </source>
</evidence>
<dbReference type="Pfam" id="PF00005">
    <property type="entry name" value="ABC_tran"/>
    <property type="match status" value="1"/>
</dbReference>
<reference evidence="11" key="1">
    <citation type="submission" date="2017-09" db="EMBL/GenBank/DDBJ databases">
        <title>Depth-based differentiation of microbial function through sediment-hosted aquifers and enrichment of novel symbionts in the deep terrestrial subsurface.</title>
        <authorList>
            <person name="Probst A.J."/>
            <person name="Ladd B."/>
            <person name="Jarett J.K."/>
            <person name="Geller-Mcgrath D.E."/>
            <person name="Sieber C.M.K."/>
            <person name="Emerson J.B."/>
            <person name="Anantharaman K."/>
            <person name="Thomas B.C."/>
            <person name="Malmstrom R."/>
            <person name="Stieglmeier M."/>
            <person name="Klingl A."/>
            <person name="Woyke T."/>
            <person name="Ryan C.M."/>
            <person name="Banfield J.F."/>
        </authorList>
    </citation>
    <scope>NUCLEOTIDE SEQUENCE [LARGE SCALE GENOMIC DNA]</scope>
</reference>
<dbReference type="InterPro" id="IPR050095">
    <property type="entry name" value="ECF_ABC_transporter_ATP-bd"/>
</dbReference>
<evidence type="ECO:0000256" key="2">
    <source>
        <dbReference type="ARBA" id="ARBA00005417"/>
    </source>
</evidence>
<proteinExistence type="inferred from homology"/>
<evidence type="ECO:0000313" key="11">
    <source>
        <dbReference type="Proteomes" id="UP000231069"/>
    </source>
</evidence>
<dbReference type="FunFam" id="3.40.50.300:FF:000224">
    <property type="entry name" value="Energy-coupling factor transporter ATP-binding protein EcfA"/>
    <property type="match status" value="1"/>
</dbReference>
<evidence type="ECO:0000256" key="4">
    <source>
        <dbReference type="ARBA" id="ARBA00022475"/>
    </source>
</evidence>
<dbReference type="PANTHER" id="PTHR43553">
    <property type="entry name" value="HEAVY METAL TRANSPORTER"/>
    <property type="match status" value="1"/>
</dbReference>
<dbReference type="AlphaFoldDB" id="A0A2M7RQR7"/>
<dbReference type="Gene3D" id="3.40.50.300">
    <property type="entry name" value="P-loop containing nucleotide triphosphate hydrolases"/>
    <property type="match status" value="1"/>
</dbReference>
<dbReference type="InterPro" id="IPR017871">
    <property type="entry name" value="ABC_transporter-like_CS"/>
</dbReference>
<dbReference type="Proteomes" id="UP000231069">
    <property type="component" value="Unassembled WGS sequence"/>
</dbReference>
<sequence>MMSGIDIKDVFFRYNNSGFALEKISLFIKKGTFLGITGINGSGKSTFSYLLNGLIPNTLKGTMTGKVTVDGITTDKKSVAFFAKQVGMVFQNPDFSLFNLTVSEEVSFGLKNLKFDSIAQRVIDALSSVGLAGYAKRDPQTLSVGEKQKVCLAGVLAMDTDYIVLDEPTAQLDYKNSKELYELLTGLNKRGKTIIVIEHDTDLLWNYTKETLILNKGEIVSSGPTSKILSNTKMLNLLGIKVPNYKNNHTV</sequence>
<keyword evidence="6 10" id="KW-0067">ATP-binding</keyword>
<dbReference type="GO" id="GO:0016887">
    <property type="term" value="F:ATP hydrolysis activity"/>
    <property type="evidence" value="ECO:0007669"/>
    <property type="project" value="InterPro"/>
</dbReference>
<protein>
    <submittedName>
        <fullName evidence="10">Energy-coupling factor ABC transporter ATP-binding protein</fullName>
    </submittedName>
</protein>
<dbReference type="SMART" id="SM00382">
    <property type="entry name" value="AAA"/>
    <property type="match status" value="1"/>
</dbReference>
<accession>A0A2M7RQR7</accession>
<keyword evidence="5" id="KW-0547">Nucleotide-binding</keyword>
<dbReference type="PROSITE" id="PS00211">
    <property type="entry name" value="ABC_TRANSPORTER_1"/>
    <property type="match status" value="1"/>
</dbReference>
<evidence type="ECO:0000313" key="10">
    <source>
        <dbReference type="EMBL" id="PIZ02425.1"/>
    </source>
</evidence>
<dbReference type="InterPro" id="IPR003439">
    <property type="entry name" value="ABC_transporter-like_ATP-bd"/>
</dbReference>
<keyword evidence="3" id="KW-0813">Transport</keyword>
<evidence type="ECO:0000256" key="7">
    <source>
        <dbReference type="ARBA" id="ARBA00022967"/>
    </source>
</evidence>
<dbReference type="GO" id="GO:0042626">
    <property type="term" value="F:ATPase-coupled transmembrane transporter activity"/>
    <property type="evidence" value="ECO:0007669"/>
    <property type="project" value="TreeGrafter"/>
</dbReference>
<dbReference type="InterPro" id="IPR003593">
    <property type="entry name" value="AAA+_ATPase"/>
</dbReference>
<organism evidence="10 11">
    <name type="scientific">Candidatus Gottesmanbacteria bacterium CG_4_10_14_0_8_um_filter_37_24</name>
    <dbReference type="NCBI Taxonomy" id="1974574"/>
    <lineage>
        <taxon>Bacteria</taxon>
        <taxon>Candidatus Gottesmaniibacteriota</taxon>
    </lineage>
</organism>
<evidence type="ECO:0000256" key="6">
    <source>
        <dbReference type="ARBA" id="ARBA00022840"/>
    </source>
</evidence>
<keyword evidence="7" id="KW-1278">Translocase</keyword>
<keyword evidence="8" id="KW-0472">Membrane</keyword>
<comment type="subcellular location">
    <subcellularLocation>
        <location evidence="1">Cell membrane</location>
    </subcellularLocation>
</comment>